<comment type="caution">
    <text evidence="2">The sequence shown here is derived from an EMBL/GenBank/DDBJ whole genome shotgun (WGS) entry which is preliminary data.</text>
</comment>
<dbReference type="EMBL" id="CAMXCT030001779">
    <property type="protein sequence ID" value="CAL4780236.1"/>
    <property type="molecule type" value="Genomic_DNA"/>
</dbReference>
<feature type="chain" id="PRO_5043270471" evidence="1">
    <location>
        <begin position="17"/>
        <end position="221"/>
    </location>
</feature>
<keyword evidence="4" id="KW-1185">Reference proteome</keyword>
<evidence type="ECO:0000256" key="1">
    <source>
        <dbReference type="SAM" id="SignalP"/>
    </source>
</evidence>
<evidence type="ECO:0000313" key="4">
    <source>
        <dbReference type="Proteomes" id="UP001152797"/>
    </source>
</evidence>
<dbReference type="EMBL" id="CAMXCT020001779">
    <property type="protein sequence ID" value="CAL1146299.1"/>
    <property type="molecule type" value="Genomic_DNA"/>
</dbReference>
<accession>A0A9P1CIX7</accession>
<evidence type="ECO:0000313" key="3">
    <source>
        <dbReference type="EMBL" id="CAL1146299.1"/>
    </source>
</evidence>
<organism evidence="2">
    <name type="scientific">Cladocopium goreaui</name>
    <dbReference type="NCBI Taxonomy" id="2562237"/>
    <lineage>
        <taxon>Eukaryota</taxon>
        <taxon>Sar</taxon>
        <taxon>Alveolata</taxon>
        <taxon>Dinophyceae</taxon>
        <taxon>Suessiales</taxon>
        <taxon>Symbiodiniaceae</taxon>
        <taxon>Cladocopium</taxon>
    </lineage>
</organism>
<reference evidence="3" key="2">
    <citation type="submission" date="2024-04" db="EMBL/GenBank/DDBJ databases">
        <authorList>
            <person name="Chen Y."/>
            <person name="Shah S."/>
            <person name="Dougan E. K."/>
            <person name="Thang M."/>
            <person name="Chan C."/>
        </authorList>
    </citation>
    <scope>NUCLEOTIDE SEQUENCE [LARGE SCALE GENOMIC DNA]</scope>
</reference>
<feature type="signal peptide" evidence="1">
    <location>
        <begin position="1"/>
        <end position="16"/>
    </location>
</feature>
<reference evidence="2" key="1">
    <citation type="submission" date="2022-10" db="EMBL/GenBank/DDBJ databases">
        <authorList>
            <person name="Chen Y."/>
            <person name="Dougan E. K."/>
            <person name="Chan C."/>
            <person name="Rhodes N."/>
            <person name="Thang M."/>
        </authorList>
    </citation>
    <scope>NUCLEOTIDE SEQUENCE</scope>
</reference>
<dbReference type="EMBL" id="CAMXCT010001779">
    <property type="protein sequence ID" value="CAI3992924.1"/>
    <property type="molecule type" value="Genomic_DNA"/>
</dbReference>
<protein>
    <submittedName>
        <fullName evidence="2">Uncharacterized protein</fullName>
    </submittedName>
</protein>
<sequence length="221" mass="24175">MAKSCLLFVFARVVEALDVDLSPRQLQGLPSGCTAACPEMIEAYAAAIRAQALEDPTEAMKAVHQQMCLHQEAYRCLAQQPSCSELEGHHHWAQQVECSCHACPSFNPGYPILANLALSMREQFQRDNATQEILCPMVGPAKCAVAKDACQIFDGVTMDAVRGMESQCLQSGYLIEEDEDVSTTELETSASGREILSLFMVQLLQLTFVLRNVLISTSAVS</sequence>
<name>A0A9P1CIX7_9DINO</name>
<gene>
    <name evidence="2" type="ORF">C1SCF055_LOCUS19716</name>
</gene>
<dbReference type="Proteomes" id="UP001152797">
    <property type="component" value="Unassembled WGS sequence"/>
</dbReference>
<evidence type="ECO:0000313" key="2">
    <source>
        <dbReference type="EMBL" id="CAI3992924.1"/>
    </source>
</evidence>
<keyword evidence="1" id="KW-0732">Signal</keyword>
<dbReference type="AlphaFoldDB" id="A0A9P1CIX7"/>
<proteinExistence type="predicted"/>